<dbReference type="OrthoDB" id="2119945at2759"/>
<dbReference type="Pfam" id="PF08588">
    <property type="entry name" value="Duc1"/>
    <property type="match status" value="1"/>
</dbReference>
<organism evidence="2 3">
    <name type="scientific">Fomitopsis schrenkii</name>
    <name type="common">Brown rot fungus</name>
    <dbReference type="NCBI Taxonomy" id="2126942"/>
    <lineage>
        <taxon>Eukaryota</taxon>
        <taxon>Fungi</taxon>
        <taxon>Dikarya</taxon>
        <taxon>Basidiomycota</taxon>
        <taxon>Agaricomycotina</taxon>
        <taxon>Agaricomycetes</taxon>
        <taxon>Polyporales</taxon>
        <taxon>Fomitopsis</taxon>
    </lineage>
</organism>
<dbReference type="HOGENOM" id="CLU_047849_1_1_1"/>
<dbReference type="PANTHER" id="PTHR34826:SF2">
    <property type="entry name" value="UPF0590 PROTEIN C409.17C"/>
    <property type="match status" value="1"/>
</dbReference>
<dbReference type="EMBL" id="KE504211">
    <property type="protein sequence ID" value="EPS95250.1"/>
    <property type="molecule type" value="Genomic_DNA"/>
</dbReference>
<name>S8F0C3_FOMSC</name>
<accession>S8F0C3</accession>
<feature type="domain" description="Domain of unknown function at the cortex 1" evidence="1">
    <location>
        <begin position="3"/>
        <end position="245"/>
    </location>
</feature>
<evidence type="ECO:0000259" key="1">
    <source>
        <dbReference type="Pfam" id="PF08588"/>
    </source>
</evidence>
<proteinExistence type="predicted"/>
<keyword evidence="3" id="KW-1185">Reference proteome</keyword>
<dbReference type="InterPro" id="IPR013897">
    <property type="entry name" value="Duc1"/>
</dbReference>
<evidence type="ECO:0000313" key="2">
    <source>
        <dbReference type="EMBL" id="EPS95250.1"/>
    </source>
</evidence>
<protein>
    <recommendedName>
        <fullName evidence="1">Domain of unknown function at the cortex 1 domain-containing protein</fullName>
    </recommendedName>
</protein>
<evidence type="ECO:0000313" key="3">
    <source>
        <dbReference type="Proteomes" id="UP000015241"/>
    </source>
</evidence>
<dbReference type="eggNOG" id="ENOG502RXNE">
    <property type="taxonomic scope" value="Eukaryota"/>
</dbReference>
<dbReference type="PANTHER" id="PTHR34826">
    <property type="entry name" value="UPF0590 PROTEIN C409.17C"/>
    <property type="match status" value="1"/>
</dbReference>
<gene>
    <name evidence="2" type="ORF">FOMPIDRAFT_1168833</name>
</gene>
<dbReference type="AlphaFoldDB" id="S8F0C3"/>
<reference evidence="2 3" key="1">
    <citation type="journal article" date="2012" name="Science">
        <title>The Paleozoic origin of enzymatic lignin decomposition reconstructed from 31 fungal genomes.</title>
        <authorList>
            <person name="Floudas D."/>
            <person name="Binder M."/>
            <person name="Riley R."/>
            <person name="Barry K."/>
            <person name="Blanchette R.A."/>
            <person name="Henrissat B."/>
            <person name="Martinez A.T."/>
            <person name="Otillar R."/>
            <person name="Spatafora J.W."/>
            <person name="Yadav J.S."/>
            <person name="Aerts A."/>
            <person name="Benoit I."/>
            <person name="Boyd A."/>
            <person name="Carlson A."/>
            <person name="Copeland A."/>
            <person name="Coutinho P.M."/>
            <person name="de Vries R.P."/>
            <person name="Ferreira P."/>
            <person name="Findley K."/>
            <person name="Foster B."/>
            <person name="Gaskell J."/>
            <person name="Glotzer D."/>
            <person name="Gorecki P."/>
            <person name="Heitman J."/>
            <person name="Hesse C."/>
            <person name="Hori C."/>
            <person name="Igarashi K."/>
            <person name="Jurgens J.A."/>
            <person name="Kallen N."/>
            <person name="Kersten P."/>
            <person name="Kohler A."/>
            <person name="Kuees U."/>
            <person name="Kumar T.K.A."/>
            <person name="Kuo A."/>
            <person name="LaButti K."/>
            <person name="Larrondo L.F."/>
            <person name="Lindquist E."/>
            <person name="Ling A."/>
            <person name="Lombard V."/>
            <person name="Lucas S."/>
            <person name="Lundell T."/>
            <person name="Martin R."/>
            <person name="McLaughlin D.J."/>
            <person name="Morgenstern I."/>
            <person name="Morin E."/>
            <person name="Murat C."/>
            <person name="Nagy L.G."/>
            <person name="Nolan M."/>
            <person name="Ohm R.A."/>
            <person name="Patyshakuliyeva A."/>
            <person name="Rokas A."/>
            <person name="Ruiz-Duenas F.J."/>
            <person name="Sabat G."/>
            <person name="Salamov A."/>
            <person name="Samejima M."/>
            <person name="Schmutz J."/>
            <person name="Slot J.C."/>
            <person name="St John F."/>
            <person name="Stenlid J."/>
            <person name="Sun H."/>
            <person name="Sun S."/>
            <person name="Syed K."/>
            <person name="Tsang A."/>
            <person name="Wiebenga A."/>
            <person name="Young D."/>
            <person name="Pisabarro A."/>
            <person name="Eastwood D.C."/>
            <person name="Martin F."/>
            <person name="Cullen D."/>
            <person name="Grigoriev I.V."/>
            <person name="Hibbett D.S."/>
        </authorList>
    </citation>
    <scope>NUCLEOTIDE SEQUENCE</scope>
    <source>
        <strain evidence="3">FP-58527</strain>
    </source>
</reference>
<dbReference type="InParanoid" id="S8F0C3"/>
<dbReference type="Proteomes" id="UP000015241">
    <property type="component" value="Unassembled WGS sequence"/>
</dbReference>
<sequence>MPRLRILAGPSLSELTPIAANSNQAVEINSDAFEGRVAAYIEGFADASGEVSDSAYFKKRPSVTWSIQVQGRFLKPYSADDIMFGNIFERPLKLPWGFSAALKFMNFIDPTLEQDLASSSKPWALSPLIATMPYLEHTRISGPGDIPPFPAEDKLIGNDVSQLHLECAKKTDLSKDRRTVFKNVARRKEVVFRPEDLITADFCYNYLRFSPQGVELRLPGGIAIDMMKYWDGQRVPFVCCERLRPGEHSGEPWGRILWCIVIEAVDEDEVPGVNGEDID</sequence>